<keyword evidence="4" id="KW-0677">Repeat</keyword>
<dbReference type="GO" id="GO:0005774">
    <property type="term" value="C:vacuolar membrane"/>
    <property type="evidence" value="ECO:0007669"/>
    <property type="project" value="UniProtKB-SubCell"/>
</dbReference>
<evidence type="ECO:0000256" key="7">
    <source>
        <dbReference type="ARBA" id="ARBA00026209"/>
    </source>
</evidence>
<comment type="similarity">
    <text evidence="2">Belongs to the beta-catenin family.</text>
</comment>
<dbReference type="KEGG" id="tps:THAPSDRAFT_20869"/>
<feature type="region of interest" description="Disordered" evidence="8">
    <location>
        <begin position="212"/>
        <end position="235"/>
    </location>
</feature>
<dbReference type="Gene3D" id="1.25.10.10">
    <property type="entry name" value="Leucine-rich Repeat Variant"/>
    <property type="match status" value="1"/>
</dbReference>
<reference evidence="9 10" key="2">
    <citation type="journal article" date="2008" name="Nature">
        <title>The Phaeodactylum genome reveals the evolutionary history of diatom genomes.</title>
        <authorList>
            <person name="Bowler C."/>
            <person name="Allen A.E."/>
            <person name="Badger J.H."/>
            <person name="Grimwood J."/>
            <person name="Jabbari K."/>
            <person name="Kuo A."/>
            <person name="Maheswari U."/>
            <person name="Martens C."/>
            <person name="Maumus F."/>
            <person name="Otillar R.P."/>
            <person name="Rayko E."/>
            <person name="Salamov A."/>
            <person name="Vandepoele K."/>
            <person name="Beszteri B."/>
            <person name="Gruber A."/>
            <person name="Heijde M."/>
            <person name="Katinka M."/>
            <person name="Mock T."/>
            <person name="Valentin K."/>
            <person name="Verret F."/>
            <person name="Berges J.A."/>
            <person name="Brownlee C."/>
            <person name="Cadoret J.P."/>
            <person name="Chiovitti A."/>
            <person name="Choi C.J."/>
            <person name="Coesel S."/>
            <person name="De Martino A."/>
            <person name="Detter J.C."/>
            <person name="Durkin C."/>
            <person name="Falciatore A."/>
            <person name="Fournet J."/>
            <person name="Haruta M."/>
            <person name="Huysman M.J."/>
            <person name="Jenkins B.D."/>
            <person name="Jiroutova K."/>
            <person name="Jorgensen R.E."/>
            <person name="Joubert Y."/>
            <person name="Kaplan A."/>
            <person name="Kroger N."/>
            <person name="Kroth P.G."/>
            <person name="La Roche J."/>
            <person name="Lindquist E."/>
            <person name="Lommer M."/>
            <person name="Martin-Jezequel V."/>
            <person name="Lopez P.J."/>
            <person name="Lucas S."/>
            <person name="Mangogna M."/>
            <person name="McGinnis K."/>
            <person name="Medlin L.K."/>
            <person name="Montsant A."/>
            <person name="Oudot-Le Secq M.P."/>
            <person name="Napoli C."/>
            <person name="Obornik M."/>
            <person name="Parker M.S."/>
            <person name="Petit J.L."/>
            <person name="Porcel B.M."/>
            <person name="Poulsen N."/>
            <person name="Robison M."/>
            <person name="Rychlewski L."/>
            <person name="Rynearson T.A."/>
            <person name="Schmutz J."/>
            <person name="Shapiro H."/>
            <person name="Siaut M."/>
            <person name="Stanley M."/>
            <person name="Sussman M.R."/>
            <person name="Taylor A.R."/>
            <person name="Vardi A."/>
            <person name="von Dassow P."/>
            <person name="Vyverman W."/>
            <person name="Willis A."/>
            <person name="Wyrwicz L.S."/>
            <person name="Rokhsar D.S."/>
            <person name="Weissenbach J."/>
            <person name="Armbrust E.V."/>
            <person name="Green B.R."/>
            <person name="Van de Peer Y."/>
            <person name="Grigoriev I.V."/>
        </authorList>
    </citation>
    <scope>NUCLEOTIDE SEQUENCE [LARGE SCALE GENOMIC DNA]</scope>
    <source>
        <strain evidence="9 10">CCMP1335</strain>
    </source>
</reference>
<protein>
    <recommendedName>
        <fullName evidence="7">Vacuolar protein 8</fullName>
    </recommendedName>
</protein>
<dbReference type="InterPro" id="IPR045156">
    <property type="entry name" value="Vac8"/>
</dbReference>
<evidence type="ECO:0000313" key="9">
    <source>
        <dbReference type="EMBL" id="EED96479.1"/>
    </source>
</evidence>
<keyword evidence="6" id="KW-0449">Lipoprotein</keyword>
<keyword evidence="10" id="KW-1185">Reference proteome</keyword>
<evidence type="ECO:0000256" key="4">
    <source>
        <dbReference type="ARBA" id="ARBA00022737"/>
    </source>
</evidence>
<dbReference type="InParanoid" id="B8BR69"/>
<evidence type="ECO:0000256" key="8">
    <source>
        <dbReference type="SAM" id="MobiDB-lite"/>
    </source>
</evidence>
<reference evidence="9 10" key="1">
    <citation type="journal article" date="2004" name="Science">
        <title>The genome of the diatom Thalassiosira pseudonana: ecology, evolution, and metabolism.</title>
        <authorList>
            <person name="Armbrust E.V."/>
            <person name="Berges J.A."/>
            <person name="Bowler C."/>
            <person name="Green B.R."/>
            <person name="Martinez D."/>
            <person name="Putnam N.H."/>
            <person name="Zhou S."/>
            <person name="Allen A.E."/>
            <person name="Apt K.E."/>
            <person name="Bechner M."/>
            <person name="Brzezinski M.A."/>
            <person name="Chaal B.K."/>
            <person name="Chiovitti A."/>
            <person name="Davis A.K."/>
            <person name="Demarest M.S."/>
            <person name="Detter J.C."/>
            <person name="Glavina T."/>
            <person name="Goodstein D."/>
            <person name="Hadi M.Z."/>
            <person name="Hellsten U."/>
            <person name="Hildebrand M."/>
            <person name="Jenkins B.D."/>
            <person name="Jurka J."/>
            <person name="Kapitonov V.V."/>
            <person name="Kroger N."/>
            <person name="Lau W.W."/>
            <person name="Lane T.W."/>
            <person name="Larimer F.W."/>
            <person name="Lippmeier J.C."/>
            <person name="Lucas S."/>
            <person name="Medina M."/>
            <person name="Montsant A."/>
            <person name="Obornik M."/>
            <person name="Parker M.S."/>
            <person name="Palenik B."/>
            <person name="Pazour G.J."/>
            <person name="Richardson P.M."/>
            <person name="Rynearson T.A."/>
            <person name="Saito M.A."/>
            <person name="Schwartz D.C."/>
            <person name="Thamatrakoln K."/>
            <person name="Valentin K."/>
            <person name="Vardi A."/>
            <person name="Wilkerson F.P."/>
            <person name="Rokhsar D.S."/>
        </authorList>
    </citation>
    <scope>NUCLEOTIDE SEQUENCE [LARGE SCALE GENOMIC DNA]</scope>
    <source>
        <strain evidence="9 10">CCMP1335</strain>
    </source>
</reference>
<feature type="compositionally biased region" description="Polar residues" evidence="8">
    <location>
        <begin position="212"/>
        <end position="234"/>
    </location>
</feature>
<keyword evidence="5" id="KW-0472">Membrane</keyword>
<dbReference type="eggNOG" id="ENOG502QX5A">
    <property type="taxonomic scope" value="Eukaryota"/>
</dbReference>
<dbReference type="RefSeq" id="XP_002286838.1">
    <property type="nucleotide sequence ID" value="XM_002286802.1"/>
</dbReference>
<keyword evidence="3" id="KW-0926">Vacuole</keyword>
<dbReference type="InterPro" id="IPR016024">
    <property type="entry name" value="ARM-type_fold"/>
</dbReference>
<dbReference type="GO" id="GO:0071562">
    <property type="term" value="P:nucleus-vacuole junction assembly"/>
    <property type="evidence" value="ECO:0007669"/>
    <property type="project" value="InterPro"/>
</dbReference>
<evidence type="ECO:0000256" key="5">
    <source>
        <dbReference type="ARBA" id="ARBA00023136"/>
    </source>
</evidence>
<dbReference type="PANTHER" id="PTHR47249:SF1">
    <property type="entry name" value="VACUOLAR PROTEIN 8"/>
    <property type="match status" value="1"/>
</dbReference>
<accession>B8BR69</accession>
<gene>
    <name evidence="9" type="ORF">THAPSDRAFT_20869</name>
</gene>
<dbReference type="SUPFAM" id="SSF48371">
    <property type="entry name" value="ARM repeat"/>
    <property type="match status" value="1"/>
</dbReference>
<dbReference type="GO" id="GO:0043495">
    <property type="term" value="F:protein-membrane adaptor activity"/>
    <property type="evidence" value="ECO:0007669"/>
    <property type="project" value="InterPro"/>
</dbReference>
<dbReference type="EMBL" id="CM000638">
    <property type="protein sequence ID" value="EED96479.1"/>
    <property type="molecule type" value="Genomic_DNA"/>
</dbReference>
<proteinExistence type="inferred from homology"/>
<evidence type="ECO:0000256" key="6">
    <source>
        <dbReference type="ARBA" id="ARBA00023288"/>
    </source>
</evidence>
<dbReference type="GeneID" id="7442926"/>
<dbReference type="HOGENOM" id="CLU_270588_0_0_1"/>
<comment type="subcellular location">
    <subcellularLocation>
        <location evidence="1">Vacuole membrane</location>
        <topology evidence="1">Lipid-anchor</topology>
    </subcellularLocation>
</comment>
<evidence type="ECO:0000256" key="2">
    <source>
        <dbReference type="ARBA" id="ARBA00005462"/>
    </source>
</evidence>
<sequence length="1203" mass="133629">MDGFGFINQSSRSLGTTNYTDDDIYYSDQNRNDILKLVLYDLNSSIAPRELRIMAINAALDEFDHDDEVLHDEELELRADHILLQKLTYAMCIEPGSLEVGYLCAALEMVYRAGRTRLAQSFHEICDSILPLFVAMIRRPPMSLEGGSAGQSKEGLTDVVEEDGESQDLLGEVSQEQQHQIKTMLGDDDDSSAESVTIPAGTGEYFDQMKQMQESSNQMGAEASQTTESTTDNSLDVKANSGAMELYDSNQNQPGSQQQAPQYTADQMKFMAEQILKMQQQQAQNNTSQQTQFAAGVQPTSIPAQHAHFESQQALFNASQQVQPTNQQSPSMSAQKLGLHTNSVDQLNRAVEGPYPPQQQAQLPFGTYTNNQLVTTQPLDMVQANQPSREFTGTALENVPPKDKVVHIRGGGGDSTDGKGYNEYNDQDYENGESNHQFPHDYGREFDFFQSEMYQTVYEGSNFAHSSTFDEYGVQDGDNPFSDMSDYDTAIAHERTSRNQHNDGFNDVDGEEKEYNGQVPNDNRMHGDEKECGFGDYEDDEERLYGQAPAIQGYDDEDDESNPFSGNEYAKYAVSNPCSGHESQDMNARPEGQEEHSYAGSMSDVSASMRNVEVDESEKYQNEIFCGEAPGLHSFSDDEGVHNVDQGPAFIYVGSNRSFSQSGGSEGRTYQDPTFGEQINDGNEEYLRRQSDLMDDFGGSQRAPPTDEAANADEMLFGQPNTVHALDKEDTVSGHNDLTSSNHSGAYSENYQVPMFGSTGNGFDREEVLRRQSELTDDWGDIEAKYDDEQNGYINLRGALAHSIQVSELGVSESNRSVSSMTEQPISRLHLLEEEDGALSSSHAMEESKYSDYDSAFDGDIFQFQEPQMAKPMASNYYHNNQEVEGMVCSLAVMKVLKILRYFSRVLSAMEPLAQQHGLVDALLYQMTRKPQSIDDEDEISARVDAIACVVNLACAEENKIMLAYAEENKVHMVNQDNLLDTLVHLLSDVSPFTRRYASAALFTLACTYANTAVLARHCDGGILEALRKVLLNDPIDEARVNAAEALFNMAKNNSDDTVENMGNHPKLLASLAHSVLTDYSADVRAYSARALEWLSSDIHHPMKCHPRLLKALTTASQWTKTTCIAEALKMQASVAENRRSIVEHPGLLDALASLAVLDGINDDEVNSCAISAIERLSKEGATRHIMMDWKTMMTKKDLTQLF</sequence>
<organism evidence="9 10">
    <name type="scientific">Thalassiosira pseudonana</name>
    <name type="common">Marine diatom</name>
    <name type="synonym">Cyclotella nana</name>
    <dbReference type="NCBI Taxonomy" id="35128"/>
    <lineage>
        <taxon>Eukaryota</taxon>
        <taxon>Sar</taxon>
        <taxon>Stramenopiles</taxon>
        <taxon>Ochrophyta</taxon>
        <taxon>Bacillariophyta</taxon>
        <taxon>Coscinodiscophyceae</taxon>
        <taxon>Thalassiosirophycidae</taxon>
        <taxon>Thalassiosirales</taxon>
        <taxon>Thalassiosiraceae</taxon>
        <taxon>Thalassiosira</taxon>
    </lineage>
</organism>
<dbReference type="InterPro" id="IPR000225">
    <property type="entry name" value="Armadillo"/>
</dbReference>
<evidence type="ECO:0000256" key="1">
    <source>
        <dbReference type="ARBA" id="ARBA00004592"/>
    </source>
</evidence>
<name>B8BR69_THAPS</name>
<dbReference type="SMART" id="SM00185">
    <property type="entry name" value="ARM"/>
    <property type="match status" value="3"/>
</dbReference>
<dbReference type="AlphaFoldDB" id="B8BR69"/>
<dbReference type="PaxDb" id="35128-Thaps20869"/>
<dbReference type="PANTHER" id="PTHR47249">
    <property type="entry name" value="VACUOLAR PROTEIN 8"/>
    <property type="match status" value="1"/>
</dbReference>
<feature type="region of interest" description="Disordered" evidence="8">
    <location>
        <begin position="551"/>
        <end position="604"/>
    </location>
</feature>
<evidence type="ECO:0000313" key="10">
    <source>
        <dbReference type="Proteomes" id="UP000001449"/>
    </source>
</evidence>
<feature type="region of interest" description="Disordered" evidence="8">
    <location>
        <begin position="144"/>
        <end position="197"/>
    </location>
</feature>
<dbReference type="InterPro" id="IPR011989">
    <property type="entry name" value="ARM-like"/>
</dbReference>
<evidence type="ECO:0000256" key="3">
    <source>
        <dbReference type="ARBA" id="ARBA00022554"/>
    </source>
</evidence>
<dbReference type="Proteomes" id="UP000001449">
    <property type="component" value="Chromosome 1"/>
</dbReference>